<dbReference type="SUPFAM" id="SSF57850">
    <property type="entry name" value="RING/U-box"/>
    <property type="match status" value="1"/>
</dbReference>
<dbReference type="AlphaFoldDB" id="A0A5E8CIJ1"/>
<dbReference type="InterPro" id="IPR001841">
    <property type="entry name" value="Znf_RING"/>
</dbReference>
<reference evidence="7" key="1">
    <citation type="submission" date="2019-09" db="EMBL/GenBank/DDBJ databases">
        <authorList>
            <person name="Needham M D."/>
        </authorList>
    </citation>
    <scope>NUCLEOTIDE SEQUENCE</scope>
</reference>
<dbReference type="PROSITE" id="PS51270">
    <property type="entry name" value="ZF_CTCHY"/>
    <property type="match status" value="1"/>
</dbReference>
<feature type="domain" description="CTCHY-type" evidence="6">
    <location>
        <begin position="110"/>
        <end position="191"/>
    </location>
</feature>
<keyword evidence="2" id="KW-0863">Zinc-finger</keyword>
<dbReference type="SUPFAM" id="SSF161219">
    <property type="entry name" value="CHY zinc finger-like"/>
    <property type="match status" value="1"/>
</dbReference>
<dbReference type="GO" id="GO:0006511">
    <property type="term" value="P:ubiquitin-dependent protein catabolic process"/>
    <property type="evidence" value="ECO:0007669"/>
    <property type="project" value="TreeGrafter"/>
</dbReference>
<keyword evidence="3" id="KW-0862">Zinc</keyword>
<dbReference type="InterPro" id="IPR037275">
    <property type="entry name" value="Znf_CTCHY_sf"/>
</dbReference>
<evidence type="ECO:0000256" key="3">
    <source>
        <dbReference type="ARBA" id="ARBA00022833"/>
    </source>
</evidence>
<feature type="domain" description="RING-type" evidence="4">
    <location>
        <begin position="192"/>
        <end position="235"/>
    </location>
</feature>
<dbReference type="PANTHER" id="PTHR21319">
    <property type="entry name" value="RING FINGER AND CHY ZINC FINGER DOMAIN-CONTAINING PROTEIN 1"/>
    <property type="match status" value="1"/>
</dbReference>
<evidence type="ECO:0000256" key="1">
    <source>
        <dbReference type="ARBA" id="ARBA00022723"/>
    </source>
</evidence>
<evidence type="ECO:0000259" key="4">
    <source>
        <dbReference type="PROSITE" id="PS50089"/>
    </source>
</evidence>
<dbReference type="InterPro" id="IPR008913">
    <property type="entry name" value="Znf_CHY"/>
</dbReference>
<dbReference type="SUPFAM" id="SSF161245">
    <property type="entry name" value="Zinc hairpin stack"/>
    <property type="match status" value="1"/>
</dbReference>
<dbReference type="GO" id="GO:0061630">
    <property type="term" value="F:ubiquitin protein ligase activity"/>
    <property type="evidence" value="ECO:0007669"/>
    <property type="project" value="TreeGrafter"/>
</dbReference>
<sequence>MADRIQQIHAINKMNISQIEKSKMIFQLLNPKKESKIHKPPHCHHYSRKYYLIANCCKKAYGCRFCHNDNEDHTLNRKDTKQMKCTLCLCVFDINKKSCQNSECYNYLKPESYFCDICNLWFSDKDRNLVRLDSQLICEISKVKECYHCDKCGICRVGRQKDYKHCDHCNLCLHINSFDTHNCVKNVKDEDCPICLNNIWDSHGNPHVMKCGHTVHLQCFNKYLNENNYQCPLCKKSMIDMTMYWKMIDSHLENQQVPEDSEYSKWKTEIHCNDCLVKNTVKYDFVYHKCPNCSGYNTVVDNIIKK</sequence>
<accession>A0A5E8CIJ1</accession>
<dbReference type="PROSITE" id="PS51266">
    <property type="entry name" value="ZF_CHY"/>
    <property type="match status" value="1"/>
</dbReference>
<dbReference type="Pfam" id="PF13639">
    <property type="entry name" value="zf-RING_2"/>
    <property type="match status" value="1"/>
</dbReference>
<keyword evidence="1" id="KW-0479">Metal-binding</keyword>
<dbReference type="EMBL" id="CABVLZ010000004">
    <property type="protein sequence ID" value="VVU95203.1"/>
    <property type="molecule type" value="Genomic_DNA"/>
</dbReference>
<evidence type="ECO:0000259" key="6">
    <source>
        <dbReference type="PROSITE" id="PS51270"/>
    </source>
</evidence>
<dbReference type="InterPro" id="IPR017921">
    <property type="entry name" value="Znf_CTCHY"/>
</dbReference>
<dbReference type="PANTHER" id="PTHR21319:SF0">
    <property type="entry name" value="AND RING FINGER DOMAIN PROTEIN, PUTATIVE (AFU_ORTHOLOGUE AFUA_1G08900)-RELATED"/>
    <property type="match status" value="1"/>
</dbReference>
<organism evidence="7">
    <name type="scientific">seawater metagenome</name>
    <dbReference type="NCBI Taxonomy" id="1561972"/>
    <lineage>
        <taxon>unclassified sequences</taxon>
        <taxon>metagenomes</taxon>
        <taxon>ecological metagenomes</taxon>
    </lineage>
</organism>
<dbReference type="InterPro" id="IPR013083">
    <property type="entry name" value="Znf_RING/FYVE/PHD"/>
</dbReference>
<evidence type="ECO:0000259" key="5">
    <source>
        <dbReference type="PROSITE" id="PS51266"/>
    </source>
</evidence>
<protein>
    <submittedName>
        <fullName evidence="7">Zinc-ribbon</fullName>
    </submittedName>
</protein>
<dbReference type="PROSITE" id="PS50089">
    <property type="entry name" value="ZF_RING_2"/>
    <property type="match status" value="1"/>
</dbReference>
<dbReference type="Pfam" id="PF14599">
    <property type="entry name" value="zinc_ribbon_6"/>
    <property type="match status" value="1"/>
</dbReference>
<proteinExistence type="predicted"/>
<dbReference type="InterPro" id="IPR037274">
    <property type="entry name" value="Znf_CHY_sf"/>
</dbReference>
<evidence type="ECO:0000313" key="7">
    <source>
        <dbReference type="EMBL" id="VVU95203.1"/>
    </source>
</evidence>
<dbReference type="InterPro" id="IPR039512">
    <property type="entry name" value="RCHY1_zinc-ribbon"/>
</dbReference>
<feature type="domain" description="CHY-type" evidence="5">
    <location>
        <begin position="36"/>
        <end position="106"/>
    </location>
</feature>
<dbReference type="GO" id="GO:0016567">
    <property type="term" value="P:protein ubiquitination"/>
    <property type="evidence" value="ECO:0007669"/>
    <property type="project" value="TreeGrafter"/>
</dbReference>
<name>A0A5E8CIJ1_9ZZZZ</name>
<evidence type="ECO:0000256" key="2">
    <source>
        <dbReference type="ARBA" id="ARBA00022771"/>
    </source>
</evidence>
<dbReference type="Pfam" id="PF05495">
    <property type="entry name" value="zf-CHY"/>
    <property type="match status" value="1"/>
</dbReference>
<dbReference type="GO" id="GO:0008270">
    <property type="term" value="F:zinc ion binding"/>
    <property type="evidence" value="ECO:0007669"/>
    <property type="project" value="UniProtKB-KW"/>
</dbReference>
<dbReference type="Gene3D" id="2.20.28.10">
    <property type="match status" value="1"/>
</dbReference>
<dbReference type="GO" id="GO:0005634">
    <property type="term" value="C:nucleus"/>
    <property type="evidence" value="ECO:0007669"/>
    <property type="project" value="TreeGrafter"/>
</dbReference>
<dbReference type="SMART" id="SM00184">
    <property type="entry name" value="RING"/>
    <property type="match status" value="1"/>
</dbReference>
<gene>
    <name evidence="7" type="ORF">CPAV1605_928</name>
</gene>
<dbReference type="Gene3D" id="3.30.40.10">
    <property type="entry name" value="Zinc/RING finger domain, C3HC4 (zinc finger)"/>
    <property type="match status" value="1"/>
</dbReference>